<evidence type="ECO:0000313" key="2">
    <source>
        <dbReference type="EMBL" id="EAR10131.1"/>
    </source>
</evidence>
<comment type="caution">
    <text evidence="2">The sequence shown here is derived from an EMBL/GenBank/DDBJ whole genome shotgun (WGS) entry which is preliminary data.</text>
</comment>
<dbReference type="HOGENOM" id="CLU_061344_1_0_6"/>
<evidence type="ECO:0000259" key="1">
    <source>
        <dbReference type="SMART" id="SM00047"/>
    </source>
</evidence>
<dbReference type="PANTHER" id="PTHR40572">
    <property type="entry name" value="PROTEIN BAX"/>
    <property type="match status" value="1"/>
</dbReference>
<name>A4BC65_9GAMM</name>
<evidence type="ECO:0000313" key="3">
    <source>
        <dbReference type="Proteomes" id="UP000005953"/>
    </source>
</evidence>
<dbReference type="Pfam" id="PF01832">
    <property type="entry name" value="Glucosaminidase"/>
    <property type="match status" value="1"/>
</dbReference>
<proteinExistence type="predicted"/>
<dbReference type="STRING" id="314283.MED297_12947"/>
<dbReference type="InterPro" id="IPR053195">
    <property type="entry name" value="Bax-like"/>
</dbReference>
<dbReference type="EMBL" id="AAOE01000005">
    <property type="protein sequence ID" value="EAR10131.1"/>
    <property type="molecule type" value="Genomic_DNA"/>
</dbReference>
<organism evidence="2 3">
    <name type="scientific">Reinekea blandensis MED297</name>
    <dbReference type="NCBI Taxonomy" id="314283"/>
    <lineage>
        <taxon>Bacteria</taxon>
        <taxon>Pseudomonadati</taxon>
        <taxon>Pseudomonadota</taxon>
        <taxon>Gammaproteobacteria</taxon>
        <taxon>Oceanospirillales</taxon>
        <taxon>Saccharospirillaceae</taxon>
        <taxon>Reinekea</taxon>
    </lineage>
</organism>
<accession>A4BC65</accession>
<gene>
    <name evidence="2" type="ORF">MED297_12947</name>
</gene>
<dbReference type="SMART" id="SM00047">
    <property type="entry name" value="LYZ2"/>
    <property type="match status" value="1"/>
</dbReference>
<dbReference type="InterPro" id="IPR002901">
    <property type="entry name" value="MGlyc_endo_b_GlcNAc-like_dom"/>
</dbReference>
<dbReference type="Gene3D" id="1.10.530.10">
    <property type="match status" value="1"/>
</dbReference>
<keyword evidence="3" id="KW-1185">Reference proteome</keyword>
<feature type="domain" description="Mannosyl-glycoprotein endo-beta-N-acetylglucosamidase-like" evidence="1">
    <location>
        <begin position="103"/>
        <end position="236"/>
    </location>
</feature>
<dbReference type="AlphaFoldDB" id="A4BC65"/>
<dbReference type="PANTHER" id="PTHR40572:SF1">
    <property type="entry name" value="PROTEIN BAX"/>
    <property type="match status" value="1"/>
</dbReference>
<reference evidence="2 3" key="1">
    <citation type="submission" date="2006-02" db="EMBL/GenBank/DDBJ databases">
        <authorList>
            <person name="Pinhassi J."/>
            <person name="Pedros-Alio C."/>
            <person name="Ferriera S."/>
            <person name="Johnson J."/>
            <person name="Kravitz S."/>
            <person name="Halpern A."/>
            <person name="Remington K."/>
            <person name="Beeson K."/>
            <person name="Tran B."/>
            <person name="Rogers Y.-H."/>
            <person name="Friedman R."/>
            <person name="Venter J.C."/>
        </authorList>
    </citation>
    <scope>NUCLEOTIDE SEQUENCE [LARGE SCALE GENOMIC DNA]</scope>
    <source>
        <strain evidence="2 3">MED297</strain>
    </source>
</reference>
<protein>
    <submittedName>
        <fullName evidence="2">Putative bax protein</fullName>
    </submittedName>
</protein>
<dbReference type="GO" id="GO:0004040">
    <property type="term" value="F:amidase activity"/>
    <property type="evidence" value="ECO:0007669"/>
    <property type="project" value="InterPro"/>
</dbReference>
<sequence length="267" mass="30477">MLATAWCFFFCLSDVFANESTSVETNETSVSQDAELPEMAAISDVQTKKDTFFGFLEPIIEQANLRIQAERAWLKVIETDLRNDRALAAWQHSLLEKLGNDYKVDEPVGSRAYFAELFLRVDVLPASLVLAQAANESAWGTSRFAVDGNNLFGQWCFTKGCGLVPSGRDSDESHEVRVFDSVTESVNSYFRNINTHRQYHSLRTIRSELRYLGQALDSETLAWGLEGYSIRGEHYIRELIAMIRYNRLDEFDQPAFYASRAIEVRRQ</sequence>
<dbReference type="Proteomes" id="UP000005953">
    <property type="component" value="Unassembled WGS sequence"/>
</dbReference>